<evidence type="ECO:0000313" key="3">
    <source>
        <dbReference type="Proteomes" id="UP000182025"/>
    </source>
</evidence>
<dbReference type="Pfam" id="PF06992">
    <property type="entry name" value="Phage_lambda_P"/>
    <property type="match status" value="1"/>
</dbReference>
<dbReference type="Proteomes" id="UP000182025">
    <property type="component" value="Unassembled WGS sequence"/>
</dbReference>
<accession>A0A1I5R1X9</accession>
<name>A0A1I5R1X9_9GAMM</name>
<dbReference type="RefSeq" id="WP_074914172.1">
    <property type="nucleotide sequence ID" value="NZ_FOXK01000003.1"/>
</dbReference>
<feature type="region of interest" description="Disordered" evidence="1">
    <location>
        <begin position="183"/>
        <end position="213"/>
    </location>
</feature>
<dbReference type="AlphaFoldDB" id="A0A1I5R1X9"/>
<protein>
    <submittedName>
        <fullName evidence="2">Phage replication protein P</fullName>
    </submittedName>
</protein>
<organism evidence="2 3">
    <name type="scientific">Ectopseudomonas toyotomiensis</name>
    <dbReference type="NCBI Taxonomy" id="554344"/>
    <lineage>
        <taxon>Bacteria</taxon>
        <taxon>Pseudomonadati</taxon>
        <taxon>Pseudomonadota</taxon>
        <taxon>Gammaproteobacteria</taxon>
        <taxon>Pseudomonadales</taxon>
        <taxon>Pseudomonadaceae</taxon>
        <taxon>Ectopseudomonas</taxon>
    </lineage>
</organism>
<evidence type="ECO:0000256" key="1">
    <source>
        <dbReference type="SAM" id="MobiDB-lite"/>
    </source>
</evidence>
<sequence>MKTATDVLKTLPNLPAEQVRDNVAKKPNAETALIVNKLFDELKSIFPAWRQAWPNDAAENRAKRSWVKGFMRSGINTIDQLRYGIEACRALETDFAPSVGKFVKLCTPTAEDLGFPADDIAWREVVRHCANPGRHNWSHEAVRLAGSAVGWFNLRCSSIPEETLRKRFDHAYYQLRRRESLGLPLEPPRQGIEDQSEGRELTPEQAERRGERFVQRVMRVQGLDKLTGEQARQQLLAKLRIRRGDSHEA</sequence>
<dbReference type="OrthoDB" id="5675790at2"/>
<dbReference type="EMBL" id="FOXK01000003">
    <property type="protein sequence ID" value="SFP52056.1"/>
    <property type="molecule type" value="Genomic_DNA"/>
</dbReference>
<proteinExistence type="predicted"/>
<feature type="compositionally biased region" description="Basic and acidic residues" evidence="1">
    <location>
        <begin position="196"/>
        <end position="213"/>
    </location>
</feature>
<dbReference type="GO" id="GO:0006270">
    <property type="term" value="P:DNA replication initiation"/>
    <property type="evidence" value="ECO:0007669"/>
    <property type="project" value="InterPro"/>
</dbReference>
<dbReference type="InterPro" id="IPR009731">
    <property type="entry name" value="P-like"/>
</dbReference>
<keyword evidence="3" id="KW-1185">Reference proteome</keyword>
<evidence type="ECO:0000313" key="2">
    <source>
        <dbReference type="EMBL" id="SFP52056.1"/>
    </source>
</evidence>
<reference evidence="3" key="1">
    <citation type="submission" date="2016-10" db="EMBL/GenBank/DDBJ databases">
        <authorList>
            <person name="Varghese N."/>
            <person name="Submissions S."/>
        </authorList>
    </citation>
    <scope>NUCLEOTIDE SEQUENCE [LARGE SCALE GENOMIC DNA]</scope>
    <source>
        <strain evidence="3">JCM 15604</strain>
    </source>
</reference>
<gene>
    <name evidence="2" type="ORF">SAMN05216177_103229</name>
</gene>